<evidence type="ECO:0000256" key="1">
    <source>
        <dbReference type="SAM" id="MobiDB-lite"/>
    </source>
</evidence>
<feature type="transmembrane region" description="Helical" evidence="2">
    <location>
        <begin position="92"/>
        <end position="118"/>
    </location>
</feature>
<accession>A0A3Q7EHC0</accession>
<keyword evidence="4" id="KW-1185">Reference proteome</keyword>
<evidence type="ECO:0000256" key="2">
    <source>
        <dbReference type="SAM" id="Phobius"/>
    </source>
</evidence>
<name>A0A3Q7EHC0_SOLLC</name>
<reference evidence="3" key="2">
    <citation type="submission" date="2019-01" db="UniProtKB">
        <authorList>
            <consortium name="EnsemblPlants"/>
        </authorList>
    </citation>
    <scope>IDENTIFICATION</scope>
    <source>
        <strain evidence="3">cv. Heinz 1706</strain>
    </source>
</reference>
<dbReference type="EnsemblPlants" id="Solyc01g079375.1.1">
    <property type="protein sequence ID" value="Solyc01g079375.1.1"/>
    <property type="gene ID" value="Solyc01g079375.1"/>
</dbReference>
<organism evidence="3">
    <name type="scientific">Solanum lycopersicum</name>
    <name type="common">Tomato</name>
    <name type="synonym">Lycopersicon esculentum</name>
    <dbReference type="NCBI Taxonomy" id="4081"/>
    <lineage>
        <taxon>Eukaryota</taxon>
        <taxon>Viridiplantae</taxon>
        <taxon>Streptophyta</taxon>
        <taxon>Embryophyta</taxon>
        <taxon>Tracheophyta</taxon>
        <taxon>Spermatophyta</taxon>
        <taxon>Magnoliopsida</taxon>
        <taxon>eudicotyledons</taxon>
        <taxon>Gunneridae</taxon>
        <taxon>Pentapetalae</taxon>
        <taxon>asterids</taxon>
        <taxon>lamiids</taxon>
        <taxon>Solanales</taxon>
        <taxon>Solanaceae</taxon>
        <taxon>Solanoideae</taxon>
        <taxon>Solaneae</taxon>
        <taxon>Solanum</taxon>
        <taxon>Solanum subgen. Lycopersicon</taxon>
    </lineage>
</organism>
<feature type="transmembrane region" description="Helical" evidence="2">
    <location>
        <begin position="138"/>
        <end position="157"/>
    </location>
</feature>
<feature type="transmembrane region" description="Helical" evidence="2">
    <location>
        <begin position="48"/>
        <end position="71"/>
    </location>
</feature>
<dbReference type="AlphaFoldDB" id="A0A3Q7EHC0"/>
<feature type="compositionally biased region" description="Basic and acidic residues" evidence="1">
    <location>
        <begin position="316"/>
        <end position="327"/>
    </location>
</feature>
<dbReference type="Gramene" id="Solyc01g079375.1.1">
    <property type="protein sequence ID" value="Solyc01g079375.1.1"/>
    <property type="gene ID" value="Solyc01g079375.1"/>
</dbReference>
<keyword evidence="2" id="KW-1133">Transmembrane helix</keyword>
<proteinExistence type="predicted"/>
<keyword evidence="2" id="KW-0812">Transmembrane</keyword>
<sequence>MNRFTNRGEFRFASTSDTTISDGCSLLTTLIAVSKQLGMLIIARRKNAAWITTASSGFMSKWSSVSWFLSGKKMILNEKGKFKELAKLSKDLPVSITLSLLTDSITVIFICSIGLSFLSAAAWIKDAHCTPVLIRKSIRFLALIFLFLYRSSLQVLVQNKRLLFAQGYLCLMQVVGIDSEISLHDRSAGQKLSQLQLGGFEQVLHFDYLQEKEPSLPGIWLEVNGERWNKLGIGHIRTESNLQAPPDPLRLASGAQNKGGRVNNRYTSPLSQKYEFRGKILDLGSLEMLYGPLMLGGGGQAPHPLFPPYKGLRVPNHKDETDHPGNH</sequence>
<dbReference type="InParanoid" id="A0A3Q7EHC0"/>
<dbReference type="Proteomes" id="UP000004994">
    <property type="component" value="Chromosome 1"/>
</dbReference>
<keyword evidence="2" id="KW-0472">Membrane</keyword>
<evidence type="ECO:0000313" key="3">
    <source>
        <dbReference type="EnsemblPlants" id="Solyc01g079375.1.1"/>
    </source>
</evidence>
<protein>
    <submittedName>
        <fullName evidence="3">Uncharacterized protein</fullName>
    </submittedName>
</protein>
<feature type="region of interest" description="Disordered" evidence="1">
    <location>
        <begin position="306"/>
        <end position="327"/>
    </location>
</feature>
<evidence type="ECO:0000313" key="4">
    <source>
        <dbReference type="Proteomes" id="UP000004994"/>
    </source>
</evidence>
<reference evidence="3" key="1">
    <citation type="journal article" date="2012" name="Nature">
        <title>The tomato genome sequence provides insights into fleshy fruit evolution.</title>
        <authorList>
            <consortium name="Tomato Genome Consortium"/>
        </authorList>
    </citation>
    <scope>NUCLEOTIDE SEQUENCE [LARGE SCALE GENOMIC DNA]</scope>
    <source>
        <strain evidence="3">cv. Heinz 1706</strain>
    </source>
</reference>